<dbReference type="NCBIfam" id="TIGR00680">
    <property type="entry name" value="kdpA"/>
    <property type="match status" value="1"/>
</dbReference>
<evidence type="ECO:0000256" key="3">
    <source>
        <dbReference type="ARBA" id="ARBA00022538"/>
    </source>
</evidence>
<dbReference type="PIRSF" id="PIRSF001294">
    <property type="entry name" value="K_ATPaseA"/>
    <property type="match status" value="1"/>
</dbReference>
<dbReference type="RefSeq" id="WP_156642793.1">
    <property type="nucleotide sequence ID" value="NZ_WOXT01000004.1"/>
</dbReference>
<comment type="subunit">
    <text evidence="9">The system is composed of three essential subunits: KdpA, KdpB and KdpC.</text>
</comment>
<proteinExistence type="inferred from homology"/>
<evidence type="ECO:0000256" key="5">
    <source>
        <dbReference type="ARBA" id="ARBA00022958"/>
    </source>
</evidence>
<sequence length="561" mass="60056">MMEAFLVLALAIGLGWPLGRYLAAVMRGDPMRSDRLFAWIERPMYRLLGTNPAQGMSWRGYAKAFVLSNLFVGGLVWLQFMTQAWLPLNPDAIPNMRWDTALHTMVSFVTNTNQQHYSGQAQLSYLSQMAGIVGLQVVTPMMGLGLVVATLRALMGGRQTAGDEPDVGNYWADVIRSTVRFMLPLCLLWSVLLTSQGVPSTLQGGPVATPLDTSVEMKEQKIPIGPVSPMVAAKQLGTNGGGWYGPNSTVALENPTPFANLLETLALILIPISVVFMVGPFTGRKKFTALVFGSMLLMSLVSTGAAIVLEGHSATAADPALMEGKEVRFGADASAAWAAFTTQTSNGSVNAMHDSLSPLTGMVTMGNMLVNAIWGGIGCGLQQFLVYLLLAVFLAGLMTGRTPELFGRKIEAHEVRLLSLLILLQPFVVLGFTALTLALPAFTGNSNPGFHGISQVFYEYTSAFANNGSGFEGLGDATYWWNLTCVAVLALGRYPALIIPLAVAASMARKRRAPEGPGSLHVETPTFALTLIAVIVILTLLQFMPALVLGPVAEHLSLAVH</sequence>
<dbReference type="AlphaFoldDB" id="A0A7C9I053"/>
<dbReference type="HAMAP" id="MF_00275">
    <property type="entry name" value="KdpA"/>
    <property type="match status" value="1"/>
</dbReference>
<name>A0A7C9I053_9GAMM</name>
<evidence type="ECO:0000256" key="6">
    <source>
        <dbReference type="ARBA" id="ARBA00022989"/>
    </source>
</evidence>
<feature type="transmembrane region" description="Helical" evidence="9">
    <location>
        <begin position="479"/>
        <end position="505"/>
    </location>
</feature>
<comment type="function">
    <text evidence="9">Part of the high-affinity ATP-driven potassium transport (or Kdp) system, which catalyzes the hydrolysis of ATP coupled with the electrogenic transport of potassium into the cytoplasm. This subunit binds the extracellular potassium ions and delivers the ions to the membrane domain of KdpB through an intramembrane tunnel.</text>
</comment>
<evidence type="ECO:0000313" key="11">
    <source>
        <dbReference type="Proteomes" id="UP000479692"/>
    </source>
</evidence>
<feature type="transmembrane region" description="Helical" evidence="9">
    <location>
        <begin position="372"/>
        <end position="397"/>
    </location>
</feature>
<evidence type="ECO:0000256" key="8">
    <source>
        <dbReference type="ARBA" id="ARBA00023136"/>
    </source>
</evidence>
<gene>
    <name evidence="9 10" type="primary">kdpA</name>
    <name evidence="10" type="ORF">GN331_13695</name>
</gene>
<dbReference type="InterPro" id="IPR004623">
    <property type="entry name" value="KdpA"/>
</dbReference>
<evidence type="ECO:0000313" key="10">
    <source>
        <dbReference type="EMBL" id="MUV15254.1"/>
    </source>
</evidence>
<dbReference type="Pfam" id="PF03814">
    <property type="entry name" value="KdpA"/>
    <property type="match status" value="1"/>
</dbReference>
<evidence type="ECO:0000256" key="4">
    <source>
        <dbReference type="ARBA" id="ARBA00022692"/>
    </source>
</evidence>
<feature type="transmembrane region" description="Helical" evidence="9">
    <location>
        <begin position="526"/>
        <end position="548"/>
    </location>
</feature>
<evidence type="ECO:0000256" key="9">
    <source>
        <dbReference type="HAMAP-Rule" id="MF_00275"/>
    </source>
</evidence>
<keyword evidence="1 9" id="KW-0813">Transport</keyword>
<keyword evidence="5 9" id="KW-0630">Potassium</keyword>
<keyword evidence="3 9" id="KW-0633">Potassium transport</keyword>
<dbReference type="Proteomes" id="UP000479692">
    <property type="component" value="Unassembled WGS sequence"/>
</dbReference>
<dbReference type="GO" id="GO:0030955">
    <property type="term" value="F:potassium ion binding"/>
    <property type="evidence" value="ECO:0007669"/>
    <property type="project" value="UniProtKB-UniRule"/>
</dbReference>
<feature type="transmembrane region" description="Helical" evidence="9">
    <location>
        <begin position="181"/>
        <end position="198"/>
    </location>
</feature>
<dbReference type="GO" id="GO:0005886">
    <property type="term" value="C:plasma membrane"/>
    <property type="evidence" value="ECO:0007669"/>
    <property type="project" value="UniProtKB-SubCell"/>
</dbReference>
<keyword evidence="2 9" id="KW-1003">Cell membrane</keyword>
<keyword evidence="6 9" id="KW-1133">Transmembrane helix</keyword>
<keyword evidence="7 9" id="KW-0406">Ion transport</keyword>
<protein>
    <recommendedName>
        <fullName evidence="9">Potassium-transporting ATPase potassium-binding subunit</fullName>
    </recommendedName>
    <alternativeName>
        <fullName evidence="9">ATP phosphohydrolase [potassium-transporting] A chain</fullName>
    </alternativeName>
    <alternativeName>
        <fullName evidence="9">Potassium-binding and translocating subunit A</fullName>
    </alternativeName>
    <alternativeName>
        <fullName evidence="9">Potassium-translocating ATPase A chain</fullName>
    </alternativeName>
</protein>
<dbReference type="PANTHER" id="PTHR30607">
    <property type="entry name" value="POTASSIUM-TRANSPORTING ATPASE A CHAIN"/>
    <property type="match status" value="1"/>
</dbReference>
<comment type="subcellular location">
    <subcellularLocation>
        <location evidence="9">Cell membrane</location>
        <topology evidence="9">Multi-pass membrane protein</topology>
    </subcellularLocation>
</comment>
<evidence type="ECO:0000256" key="7">
    <source>
        <dbReference type="ARBA" id="ARBA00023065"/>
    </source>
</evidence>
<comment type="caution">
    <text evidence="10">The sequence shown here is derived from an EMBL/GenBank/DDBJ whole genome shotgun (WGS) entry which is preliminary data.</text>
</comment>
<dbReference type="GO" id="GO:0008556">
    <property type="term" value="F:P-type potassium transmembrane transporter activity"/>
    <property type="evidence" value="ECO:0007669"/>
    <property type="project" value="InterPro"/>
</dbReference>
<comment type="similarity">
    <text evidence="9">Belongs to the KdpA family.</text>
</comment>
<keyword evidence="8 9" id="KW-0472">Membrane</keyword>
<feature type="transmembrane region" description="Helical" evidence="9">
    <location>
        <begin position="258"/>
        <end position="278"/>
    </location>
</feature>
<feature type="transmembrane region" description="Helical" evidence="9">
    <location>
        <begin position="417"/>
        <end position="442"/>
    </location>
</feature>
<keyword evidence="4 9" id="KW-0812">Transmembrane</keyword>
<evidence type="ECO:0000256" key="2">
    <source>
        <dbReference type="ARBA" id="ARBA00022475"/>
    </source>
</evidence>
<feature type="transmembrane region" description="Helical" evidence="9">
    <location>
        <begin position="290"/>
        <end position="309"/>
    </location>
</feature>
<dbReference type="EMBL" id="WOXT01000004">
    <property type="protein sequence ID" value="MUV15254.1"/>
    <property type="molecule type" value="Genomic_DNA"/>
</dbReference>
<accession>A0A7C9I053</accession>
<feature type="transmembrane region" description="Helical" evidence="9">
    <location>
        <begin position="125"/>
        <end position="149"/>
    </location>
</feature>
<feature type="transmembrane region" description="Helical" evidence="9">
    <location>
        <begin position="64"/>
        <end position="86"/>
    </location>
</feature>
<evidence type="ECO:0000256" key="1">
    <source>
        <dbReference type="ARBA" id="ARBA00022448"/>
    </source>
</evidence>
<reference evidence="10 11" key="1">
    <citation type="submission" date="2019-12" db="EMBL/GenBank/DDBJ databases">
        <authorList>
            <person name="Xu J."/>
        </authorList>
    </citation>
    <scope>NUCLEOTIDE SEQUENCE [LARGE SCALE GENOMIC DNA]</scope>
    <source>
        <strain evidence="10 11">HX-5-24</strain>
    </source>
</reference>
<feature type="transmembrane region" description="Helical" evidence="9">
    <location>
        <begin position="6"/>
        <end position="23"/>
    </location>
</feature>
<dbReference type="PANTHER" id="PTHR30607:SF2">
    <property type="entry name" value="POTASSIUM-TRANSPORTING ATPASE POTASSIUM-BINDING SUBUNIT"/>
    <property type="match status" value="1"/>
</dbReference>
<organism evidence="10 11">
    <name type="scientific">Noviluteimonas gilva</name>
    <dbReference type="NCBI Taxonomy" id="2682097"/>
    <lineage>
        <taxon>Bacteria</taxon>
        <taxon>Pseudomonadati</taxon>
        <taxon>Pseudomonadota</taxon>
        <taxon>Gammaproteobacteria</taxon>
        <taxon>Lysobacterales</taxon>
        <taxon>Lysobacteraceae</taxon>
        <taxon>Noviluteimonas</taxon>
    </lineage>
</organism>
<keyword evidence="11" id="KW-1185">Reference proteome</keyword>